<reference evidence="2 4" key="4">
    <citation type="submission" date="2016-10" db="EMBL/GenBank/DDBJ databases">
        <authorList>
            <person name="de Groot N.N."/>
        </authorList>
    </citation>
    <scope>NUCLEOTIDE SEQUENCE [LARGE SCALE GENOMIC DNA]</scope>
    <source>
        <strain evidence="2 4">Nl13</strain>
    </source>
</reference>
<name>Q2YAS1_NITMU</name>
<dbReference type="Proteomes" id="UP000002718">
    <property type="component" value="Chromosome"/>
</dbReference>
<dbReference type="KEGG" id="nmu:Nmul_A0846"/>
<reference evidence="1" key="1">
    <citation type="submission" date="2005-08" db="EMBL/GenBank/DDBJ databases">
        <title>Complete sequence of Chromosome 1 of Nitrosospira multiformis ATCC 25196.</title>
        <authorList>
            <consortium name="US DOE Joint Genome Institute"/>
            <person name="Copeland A."/>
            <person name="Lucas S."/>
            <person name="Lapidus A."/>
            <person name="Barry K."/>
            <person name="Detter J.C."/>
            <person name="Glavina T."/>
            <person name="Hammon N."/>
            <person name="Israni S."/>
            <person name="Pitluck S."/>
            <person name="Chain P."/>
            <person name="Malfatti S."/>
            <person name="Shin M."/>
            <person name="Vergez L."/>
            <person name="Schmutz J."/>
            <person name="Larimer F."/>
            <person name="Land M."/>
            <person name="Hauser L."/>
            <person name="Kyrpides N."/>
            <person name="Lykidis A."/>
            <person name="Richardson P."/>
        </authorList>
    </citation>
    <scope>NUCLEOTIDE SEQUENCE</scope>
    <source>
        <strain evidence="1">ATCC 25196</strain>
    </source>
</reference>
<organism evidence="1 3">
    <name type="scientific">Nitrosospira multiformis (strain ATCC 25196 / NCIMB 11849 / C 71)</name>
    <dbReference type="NCBI Taxonomy" id="323848"/>
    <lineage>
        <taxon>Bacteria</taxon>
        <taxon>Pseudomonadati</taxon>
        <taxon>Pseudomonadota</taxon>
        <taxon>Betaproteobacteria</taxon>
        <taxon>Nitrosomonadales</taxon>
        <taxon>Nitrosomonadaceae</taxon>
        <taxon>Nitrosospira</taxon>
    </lineage>
</organism>
<evidence type="ECO:0000313" key="3">
    <source>
        <dbReference type="Proteomes" id="UP000002718"/>
    </source>
</evidence>
<protein>
    <submittedName>
        <fullName evidence="1">Uncharacterized protein</fullName>
    </submittedName>
</protein>
<dbReference type="EMBL" id="CP000103">
    <property type="protein sequence ID" value="ABB74150.1"/>
    <property type="molecule type" value="Genomic_DNA"/>
</dbReference>
<evidence type="ECO:0000313" key="1">
    <source>
        <dbReference type="EMBL" id="ABB74150.1"/>
    </source>
</evidence>
<keyword evidence="3" id="KW-1185">Reference proteome</keyword>
<dbReference type="Proteomes" id="UP000236751">
    <property type="component" value="Unassembled WGS sequence"/>
</dbReference>
<gene>
    <name evidence="1" type="ordered locus">Nmul_A0846</name>
    <name evidence="2" type="ORF">SAMN05216403_10212</name>
</gene>
<dbReference type="AlphaFoldDB" id="Q2YAS1"/>
<reference evidence="3" key="2">
    <citation type="submission" date="2005-08" db="EMBL/GenBank/DDBJ databases">
        <title>Complete sequence of chromosome 1 of Nitrosospira multiformis ATCC 25196.</title>
        <authorList>
            <person name="Copeland A."/>
            <person name="Lucas S."/>
            <person name="Lapidus A."/>
            <person name="Barry K."/>
            <person name="Detter J.C."/>
            <person name="Glavina T."/>
            <person name="Hammon N."/>
            <person name="Israni S."/>
            <person name="Pitluck S."/>
            <person name="Chain P."/>
            <person name="Malfatti S."/>
            <person name="Shin M."/>
            <person name="Vergez L."/>
            <person name="Schmutz J."/>
            <person name="Larimer F."/>
            <person name="Land M."/>
            <person name="Hauser L."/>
            <person name="Kyrpides N."/>
            <person name="Lykidis A."/>
            <person name="Richardson P."/>
        </authorList>
    </citation>
    <scope>NUCLEOTIDE SEQUENCE [LARGE SCALE GENOMIC DNA]</scope>
    <source>
        <strain evidence="3">ATCC 25196 / NCIMB 11849 / C 71</strain>
    </source>
</reference>
<dbReference type="eggNOG" id="ENOG502Z9F7">
    <property type="taxonomic scope" value="Bacteria"/>
</dbReference>
<dbReference type="STRING" id="323848.Nmul_A0846"/>
<accession>Q2YAS1</accession>
<evidence type="ECO:0000313" key="2">
    <source>
        <dbReference type="EMBL" id="SEF45966.1"/>
    </source>
</evidence>
<dbReference type="EMBL" id="FNVK01000002">
    <property type="protein sequence ID" value="SEF45966.1"/>
    <property type="molecule type" value="Genomic_DNA"/>
</dbReference>
<sequence>MRRIGTVDERFQSYNIEMIEVIGGRFWKPYRDIDPLLKGGPPAHNRKRIRQPVGMNPNLYQQRPPIDLANLRLHKLAAALGPAYVRVTGMWVNSAYFHNSDQLAPKRPPKGFSGVLTRRQWKIAQRRQGVGATRLSLSERSTRRLVHDADGRHS</sequence>
<reference evidence="1 3" key="3">
    <citation type="journal article" date="2008" name="Appl. Environ. Microbiol.">
        <title>Complete genome sequence of Nitrosospira multiformis, an ammonia-oxidizing bacterium from the soil environment.</title>
        <authorList>
            <person name="Norton J.M."/>
            <person name="Klotz M.G."/>
            <person name="Stein L.Y."/>
            <person name="Arp D.J."/>
            <person name="Bottomley P.J."/>
            <person name="Chain P.S."/>
            <person name="Hauser L.J."/>
            <person name="Land M.L."/>
            <person name="Larimer F.W."/>
            <person name="Shin M.W."/>
            <person name="Starkenburg S.R."/>
        </authorList>
    </citation>
    <scope>NUCLEOTIDE SEQUENCE [LARGE SCALE GENOMIC DNA]</scope>
    <source>
        <strain evidence="1">ATCC 25196</strain>
        <strain evidence="3">ATCC 25196 / NCIMB 11849 / C 71</strain>
    </source>
</reference>
<proteinExistence type="predicted"/>
<dbReference type="HOGENOM" id="CLU_1702397_0_0_4"/>
<evidence type="ECO:0000313" key="4">
    <source>
        <dbReference type="Proteomes" id="UP000236751"/>
    </source>
</evidence>